<dbReference type="PANTHER" id="PTHR32305">
    <property type="match status" value="1"/>
</dbReference>
<reference evidence="4" key="1">
    <citation type="submission" date="2022-01" db="EMBL/GenBank/DDBJ databases">
        <title>Colwellia maritima, isolated from seawater.</title>
        <authorList>
            <person name="Kristyanto S."/>
            <person name="Jung J."/>
            <person name="Jeon C.O."/>
        </authorList>
    </citation>
    <scope>NUCLEOTIDE SEQUENCE</scope>
    <source>
        <strain evidence="4">MSW7</strain>
    </source>
</reference>
<organism evidence="4 5">
    <name type="scientific">Colwellia maritima</name>
    <dbReference type="NCBI Taxonomy" id="2912588"/>
    <lineage>
        <taxon>Bacteria</taxon>
        <taxon>Pseudomonadati</taxon>
        <taxon>Pseudomonadota</taxon>
        <taxon>Gammaproteobacteria</taxon>
        <taxon>Alteromonadales</taxon>
        <taxon>Colwelliaceae</taxon>
        <taxon>Colwellia</taxon>
    </lineage>
</organism>
<feature type="domain" description="Gp5/Type VI secretion system Vgr protein OB-fold" evidence="2">
    <location>
        <begin position="3"/>
        <end position="29"/>
    </location>
</feature>
<gene>
    <name evidence="4" type="ORF">L3081_08560</name>
</gene>
<feature type="region of interest" description="Disordered" evidence="1">
    <location>
        <begin position="228"/>
        <end position="290"/>
    </location>
</feature>
<dbReference type="Gene3D" id="2.40.50.230">
    <property type="entry name" value="Gp5 N-terminal domain"/>
    <property type="match status" value="1"/>
</dbReference>
<proteinExistence type="predicted"/>
<dbReference type="Proteomes" id="UP001139646">
    <property type="component" value="Unassembled WGS sequence"/>
</dbReference>
<dbReference type="InterPro" id="IPR050708">
    <property type="entry name" value="T6SS_VgrG/RHS"/>
</dbReference>
<evidence type="ECO:0000313" key="5">
    <source>
        <dbReference type="Proteomes" id="UP001139646"/>
    </source>
</evidence>
<evidence type="ECO:0000256" key="1">
    <source>
        <dbReference type="SAM" id="MobiDB-lite"/>
    </source>
</evidence>
<dbReference type="InterPro" id="IPR037026">
    <property type="entry name" value="Vgr_OB-fold_dom_sf"/>
</dbReference>
<comment type="caution">
    <text evidence="4">The sequence shown here is derived from an EMBL/GenBank/DDBJ whole genome shotgun (WGS) entry which is preliminary data.</text>
</comment>
<dbReference type="Pfam" id="PF04717">
    <property type="entry name" value="Phage_base_V"/>
    <property type="match status" value="1"/>
</dbReference>
<accession>A0ABS9WZS7</accession>
<sequence length="313" mass="33223">MQIPRIGQEVLVDFLHGDPDKPIIIGSVYNGSAMPPYKLPRNATRSGVKTRTSKGGGGFNEFRVEDKKGEEQIFIHAERNQDIRVKNSQYEWIGNELHINVEKNRFEFIKENDNYLVEGDSLTGVTGDVHNQYAANIIQQTAADENYTIGGDRNQDIGGSESLKAGSDIKLDAGSNYGAKAGQNIDIKGGMNINLEAGMSISIKAGSSFIAIGPGGIDISGPMVKINSGGSASSASPGKPSSPASPDEAEKALAADNASAPGKADLPKAKQAKGEKIKIKPVKATEYSPRAKVMQKAAESGTPFCEQCEAAKK</sequence>
<feature type="compositionally biased region" description="Basic and acidic residues" evidence="1">
    <location>
        <begin position="265"/>
        <end position="278"/>
    </location>
</feature>
<dbReference type="Pfam" id="PF22178">
    <property type="entry name" value="Gp5_trimer_C"/>
    <property type="match status" value="1"/>
</dbReference>
<dbReference type="EMBL" id="JAKKSL010000001">
    <property type="protein sequence ID" value="MCI2283441.1"/>
    <property type="molecule type" value="Genomic_DNA"/>
</dbReference>
<keyword evidence="5" id="KW-1185">Reference proteome</keyword>
<protein>
    <submittedName>
        <fullName evidence="4">Phage baseplate assembly protein V</fullName>
    </submittedName>
</protein>
<feature type="compositionally biased region" description="Low complexity" evidence="1">
    <location>
        <begin position="228"/>
        <end position="246"/>
    </location>
</feature>
<evidence type="ECO:0000259" key="3">
    <source>
        <dbReference type="Pfam" id="PF22178"/>
    </source>
</evidence>
<evidence type="ECO:0000259" key="2">
    <source>
        <dbReference type="Pfam" id="PF04717"/>
    </source>
</evidence>
<dbReference type="RefSeq" id="WP_242284901.1">
    <property type="nucleotide sequence ID" value="NZ_JAKKSL010000001.1"/>
</dbReference>
<dbReference type="InterPro" id="IPR054030">
    <property type="entry name" value="Gp5_Vgr_C"/>
</dbReference>
<dbReference type="PANTHER" id="PTHR32305:SF15">
    <property type="entry name" value="PROTEIN RHSA-RELATED"/>
    <property type="match status" value="1"/>
</dbReference>
<name>A0ABS9WZS7_9GAMM</name>
<evidence type="ECO:0000313" key="4">
    <source>
        <dbReference type="EMBL" id="MCI2283441.1"/>
    </source>
</evidence>
<feature type="domain" description="Gp5/Type VI secretion system Vgr C-terminal trimerisation" evidence="3">
    <location>
        <begin position="46"/>
        <end position="133"/>
    </location>
</feature>
<feature type="region of interest" description="Disordered" evidence="1">
    <location>
        <begin position="40"/>
        <end position="62"/>
    </location>
</feature>
<dbReference type="InterPro" id="IPR006531">
    <property type="entry name" value="Gp5/Vgr_OB"/>
</dbReference>
<dbReference type="SUPFAM" id="SSF69349">
    <property type="entry name" value="Phage fibre proteins"/>
    <property type="match status" value="1"/>
</dbReference>